<evidence type="ECO:0000256" key="1">
    <source>
        <dbReference type="ARBA" id="ARBA00004370"/>
    </source>
</evidence>
<sequence>MIQSFILCIALRHSITTIPSLENKHILPMYWKIAKADSITHKPQKFIFNESPLCIYRNNDNKVIAINDICVHRGASLSQGKILPNNCLQCPYHGWQYNDGIVQSIPGCPEKKMGTVGVNQFSVCEENSDIYIQPFQDINTGKGEHYNHSIYIPPEANNIGYTRISGSKKISRPASLVTENVLDMMHVSFVHSFGNSMSPVPFKIMYEDINDYSGKTIFHYTAGPTSMSSILGNSQFVVVENEFYLPDTTVTRVKANDQLIKTIVTHCYPIGKNESILHYDLYRNFMTSSLFDPLFNYQMELTLKEDIDILNQLYEDYNSGIMHTEFDVTQLKYRSKKKKIRNSLFVKK</sequence>
<evidence type="ECO:0000256" key="7">
    <source>
        <dbReference type="ARBA" id="ARBA00023004"/>
    </source>
</evidence>
<dbReference type="Gene3D" id="3.90.380.10">
    <property type="entry name" value="Naphthalene 1,2-dioxygenase Alpha Subunit, Chain A, domain 1"/>
    <property type="match status" value="1"/>
</dbReference>
<keyword evidence="9" id="KW-0472">Membrane</keyword>
<evidence type="ECO:0000259" key="10">
    <source>
        <dbReference type="PROSITE" id="PS51296"/>
    </source>
</evidence>
<dbReference type="GO" id="GO:0016491">
    <property type="term" value="F:oxidoreductase activity"/>
    <property type="evidence" value="ECO:0007669"/>
    <property type="project" value="UniProtKB-KW"/>
</dbReference>
<dbReference type="GO" id="GO:0005737">
    <property type="term" value="C:cytoplasm"/>
    <property type="evidence" value="ECO:0007669"/>
    <property type="project" value="TreeGrafter"/>
</dbReference>
<evidence type="ECO:0000256" key="4">
    <source>
        <dbReference type="ARBA" id="ARBA00022723"/>
    </source>
</evidence>
<dbReference type="Gene3D" id="2.102.10.10">
    <property type="entry name" value="Rieske [2Fe-2S] iron-sulphur domain"/>
    <property type="match status" value="1"/>
</dbReference>
<reference evidence="11" key="1">
    <citation type="journal article" date="2020" name="Nature">
        <title>Giant virus diversity and host interactions through global metagenomics.</title>
        <authorList>
            <person name="Schulz F."/>
            <person name="Roux S."/>
            <person name="Paez-Espino D."/>
            <person name="Jungbluth S."/>
            <person name="Walsh D.A."/>
            <person name="Denef V.J."/>
            <person name="McMahon K.D."/>
            <person name="Konstantinidis K.T."/>
            <person name="Eloe-Fadrosh E.A."/>
            <person name="Kyrpides N.C."/>
            <person name="Woyke T."/>
        </authorList>
    </citation>
    <scope>NUCLEOTIDE SEQUENCE</scope>
    <source>
        <strain evidence="11">GVMAG-S-ERX555943-30</strain>
    </source>
</reference>
<keyword evidence="3" id="KW-0001">2Fe-2S</keyword>
<dbReference type="GO" id="GO:0046872">
    <property type="term" value="F:metal ion binding"/>
    <property type="evidence" value="ECO:0007669"/>
    <property type="project" value="UniProtKB-KW"/>
</dbReference>
<dbReference type="PANTHER" id="PTHR21266">
    <property type="entry name" value="IRON-SULFUR DOMAIN CONTAINING PROTEIN"/>
    <property type="match status" value="1"/>
</dbReference>
<organism evidence="11">
    <name type="scientific">viral metagenome</name>
    <dbReference type="NCBI Taxonomy" id="1070528"/>
    <lineage>
        <taxon>unclassified sequences</taxon>
        <taxon>metagenomes</taxon>
        <taxon>organismal metagenomes</taxon>
    </lineage>
</organism>
<dbReference type="SUPFAM" id="SSF50022">
    <property type="entry name" value="ISP domain"/>
    <property type="match status" value="1"/>
</dbReference>
<comment type="subcellular location">
    <subcellularLocation>
        <location evidence="1">Membrane</location>
    </subcellularLocation>
</comment>
<dbReference type="AlphaFoldDB" id="A0A6C0AW45"/>
<keyword evidence="2" id="KW-0812">Transmembrane</keyword>
<keyword evidence="6" id="KW-0560">Oxidoreductase</keyword>
<dbReference type="EMBL" id="MN738756">
    <property type="protein sequence ID" value="QHS83465.1"/>
    <property type="molecule type" value="Genomic_DNA"/>
</dbReference>
<keyword evidence="8" id="KW-0411">Iron-sulfur</keyword>
<dbReference type="GO" id="GO:0051537">
    <property type="term" value="F:2 iron, 2 sulfur cluster binding"/>
    <property type="evidence" value="ECO:0007669"/>
    <property type="project" value="UniProtKB-KW"/>
</dbReference>
<evidence type="ECO:0000313" key="11">
    <source>
        <dbReference type="EMBL" id="QHS83465.1"/>
    </source>
</evidence>
<evidence type="ECO:0000256" key="9">
    <source>
        <dbReference type="ARBA" id="ARBA00023136"/>
    </source>
</evidence>
<evidence type="ECO:0000256" key="2">
    <source>
        <dbReference type="ARBA" id="ARBA00022692"/>
    </source>
</evidence>
<dbReference type="InterPro" id="IPR050584">
    <property type="entry name" value="Cholesterol_7-desaturase"/>
</dbReference>
<evidence type="ECO:0000256" key="3">
    <source>
        <dbReference type="ARBA" id="ARBA00022714"/>
    </source>
</evidence>
<dbReference type="PROSITE" id="PS51296">
    <property type="entry name" value="RIESKE"/>
    <property type="match status" value="1"/>
</dbReference>
<keyword evidence="5" id="KW-1133">Transmembrane helix</keyword>
<name>A0A6C0AW45_9ZZZZ</name>
<evidence type="ECO:0000256" key="6">
    <source>
        <dbReference type="ARBA" id="ARBA00023002"/>
    </source>
</evidence>
<feature type="domain" description="Rieske" evidence="10">
    <location>
        <begin position="31"/>
        <end position="132"/>
    </location>
</feature>
<evidence type="ECO:0000256" key="8">
    <source>
        <dbReference type="ARBA" id="ARBA00023014"/>
    </source>
</evidence>
<dbReference type="Pfam" id="PF00355">
    <property type="entry name" value="Rieske"/>
    <property type="match status" value="1"/>
</dbReference>
<dbReference type="InterPro" id="IPR036922">
    <property type="entry name" value="Rieske_2Fe-2S_sf"/>
</dbReference>
<dbReference type="SUPFAM" id="SSF55961">
    <property type="entry name" value="Bet v1-like"/>
    <property type="match status" value="1"/>
</dbReference>
<dbReference type="GO" id="GO:0016020">
    <property type="term" value="C:membrane"/>
    <property type="evidence" value="ECO:0007669"/>
    <property type="project" value="UniProtKB-SubCell"/>
</dbReference>
<proteinExistence type="predicted"/>
<keyword evidence="7" id="KW-0408">Iron</keyword>
<protein>
    <recommendedName>
        <fullName evidence="10">Rieske domain-containing protein</fullName>
    </recommendedName>
</protein>
<dbReference type="InterPro" id="IPR017941">
    <property type="entry name" value="Rieske_2Fe-2S"/>
</dbReference>
<dbReference type="Pfam" id="PF19112">
    <property type="entry name" value="VanA_C"/>
    <property type="match status" value="1"/>
</dbReference>
<keyword evidence="4" id="KW-0479">Metal-binding</keyword>
<accession>A0A6C0AW45</accession>
<dbReference type="PANTHER" id="PTHR21266:SF32">
    <property type="entry name" value="CHOLESTEROL 7-DESATURASE NVD"/>
    <property type="match status" value="1"/>
</dbReference>
<dbReference type="InterPro" id="IPR044043">
    <property type="entry name" value="VanA_C_cat"/>
</dbReference>
<evidence type="ECO:0000256" key="5">
    <source>
        <dbReference type="ARBA" id="ARBA00022989"/>
    </source>
</evidence>